<name>A0ABR6S0T3_9ENTR</name>
<keyword evidence="2" id="KW-1185">Reference proteome</keyword>
<gene>
    <name evidence="1" type="ORF">HII27_25465</name>
</gene>
<sequence length="140" mass="15050">MKPTYSELVQQLASANADNQKAMASLKQADDAIKLAHNKFHAMAAEISGVIAACEQVYAAGYNHGHLHTVDGIAYEDGTKEEFAGLALEVLASHMEIPATNSFMAELKAQGVELYLREMDNNGIATPAEFAAQLRQGAEQ</sequence>
<dbReference type="Proteomes" id="UP000607331">
    <property type="component" value="Unassembled WGS sequence"/>
</dbReference>
<dbReference type="EMBL" id="JABBJF010000044">
    <property type="protein sequence ID" value="MBC1189012.1"/>
    <property type="molecule type" value="Genomic_DNA"/>
</dbReference>
<reference evidence="1 2" key="1">
    <citation type="submission" date="2020-04" db="EMBL/GenBank/DDBJ databases">
        <title>The draft genome of Kluyvera sichuanensis strain SCKS090646.</title>
        <authorList>
            <person name="Wei L."/>
            <person name="Liu L."/>
            <person name="Feng Y."/>
            <person name="Zong Z."/>
        </authorList>
    </citation>
    <scope>NUCLEOTIDE SEQUENCE [LARGE SCALE GENOMIC DNA]</scope>
    <source>
        <strain evidence="1 2">090646</strain>
    </source>
</reference>
<evidence type="ECO:0008006" key="3">
    <source>
        <dbReference type="Google" id="ProtNLM"/>
    </source>
</evidence>
<proteinExistence type="predicted"/>
<organism evidence="1 2">
    <name type="scientific">Kluyvera sichuanensis</name>
    <dbReference type="NCBI Taxonomy" id="2725494"/>
    <lineage>
        <taxon>Bacteria</taxon>
        <taxon>Pseudomonadati</taxon>
        <taxon>Pseudomonadota</taxon>
        <taxon>Gammaproteobacteria</taxon>
        <taxon>Enterobacterales</taxon>
        <taxon>Enterobacteriaceae</taxon>
        <taxon>Kluyvera</taxon>
    </lineage>
</organism>
<comment type="caution">
    <text evidence="1">The sequence shown here is derived from an EMBL/GenBank/DDBJ whole genome shotgun (WGS) entry which is preliminary data.</text>
</comment>
<accession>A0ABR6S0T3</accession>
<evidence type="ECO:0000313" key="2">
    <source>
        <dbReference type="Proteomes" id="UP000607331"/>
    </source>
</evidence>
<dbReference type="RefSeq" id="WP_185670068.1">
    <property type="nucleotide sequence ID" value="NZ_JABBJF010000044.1"/>
</dbReference>
<evidence type="ECO:0000313" key="1">
    <source>
        <dbReference type="EMBL" id="MBC1189012.1"/>
    </source>
</evidence>
<protein>
    <recommendedName>
        <fullName evidence="3">Ead/Ea22-like family protein</fullName>
    </recommendedName>
</protein>